<feature type="non-terminal residue" evidence="1">
    <location>
        <position position="24"/>
    </location>
</feature>
<proteinExistence type="predicted"/>
<organism evidence="1">
    <name type="scientific">marine metagenome</name>
    <dbReference type="NCBI Taxonomy" id="408172"/>
    <lineage>
        <taxon>unclassified sequences</taxon>
        <taxon>metagenomes</taxon>
        <taxon>ecological metagenomes</taxon>
    </lineage>
</organism>
<protein>
    <submittedName>
        <fullName evidence="1">Uncharacterized protein</fullName>
    </submittedName>
</protein>
<sequence length="24" mass="3063">PEFSERFPEKSLLYRQIMRMNPRH</sequence>
<evidence type="ECO:0000313" key="1">
    <source>
        <dbReference type="EMBL" id="SVD92880.1"/>
    </source>
</evidence>
<reference evidence="1" key="1">
    <citation type="submission" date="2018-05" db="EMBL/GenBank/DDBJ databases">
        <authorList>
            <person name="Lanie J.A."/>
            <person name="Ng W.-L."/>
            <person name="Kazmierczak K.M."/>
            <person name="Andrzejewski T.M."/>
            <person name="Davidsen T.M."/>
            <person name="Wayne K.J."/>
            <person name="Tettelin H."/>
            <person name="Glass J.I."/>
            <person name="Rusch D."/>
            <person name="Podicherti R."/>
            <person name="Tsui H.-C.T."/>
            <person name="Winkler M.E."/>
        </authorList>
    </citation>
    <scope>NUCLEOTIDE SEQUENCE</scope>
</reference>
<dbReference type="AlphaFoldDB" id="A0A382ZC78"/>
<gene>
    <name evidence="1" type="ORF">METZ01_LOCUS445734</name>
</gene>
<accession>A0A382ZC78</accession>
<dbReference type="EMBL" id="UINC01182585">
    <property type="protein sequence ID" value="SVD92880.1"/>
    <property type="molecule type" value="Genomic_DNA"/>
</dbReference>
<name>A0A382ZC78_9ZZZZ</name>
<feature type="non-terminal residue" evidence="1">
    <location>
        <position position="1"/>
    </location>
</feature>